<gene>
    <name evidence="2" type="ORF">OC842_005377</name>
</gene>
<sequence length="552" mass="62192">MAVASTTAAAVAHSHRAQPQRTFDIRSCSRTTAAAAKQGAPHASRGRGAMAVASTTAAAVAHSHRAQPQRTFDIRCPGEVLVHIVRHAMTPDEPGRETMQAYTERGLVLKLVSRKFAQATTQHFRQHLHAFGPPHPVTAIHQPWHPPSYSAQLRAHFWGQLYGPKQWNRYPNLALAQHSLTLTSIPSLRTLSLDIRRKTGHYELRGNGVRASNGPIISNILTRLIESAHNLEELNLRISPDQETIDAVERLLCVAPALRGVVIEVDCLGDILLTDVTFRLANITKDPNFYRSLEHFVLRCPGVTVDCEHTQTSESKFACRLLDVKQFAISARRLKGNASDWQWLWALLQRTRVLQACQLSIDLGCLHWVPSTISEDEVAPLALHHLTDLILEMPGIDTHLLRKLDAPQLSNLCFRTNVEDRFWPLCKFNQFPSLSRVTVWTNGPSAARLSRLGVPFCKFWRNLDAFHNYEHCHSFSFSATIHGPAWAPFKTVLNDHDALIWNLPLPTMKQDEERTFDIPVGRYQYPAGEPVDEGTPFKERRLCLFSNKLLVR</sequence>
<evidence type="ECO:0000313" key="3">
    <source>
        <dbReference type="Proteomes" id="UP001176521"/>
    </source>
</evidence>
<dbReference type="EMBL" id="JAPDMQ010000378">
    <property type="protein sequence ID" value="KAK0525860.1"/>
    <property type="molecule type" value="Genomic_DNA"/>
</dbReference>
<evidence type="ECO:0000256" key="1">
    <source>
        <dbReference type="SAM" id="MobiDB-lite"/>
    </source>
</evidence>
<keyword evidence="3" id="KW-1185">Reference proteome</keyword>
<feature type="region of interest" description="Disordered" evidence="1">
    <location>
        <begin position="1"/>
        <end position="22"/>
    </location>
</feature>
<protein>
    <submittedName>
        <fullName evidence="2">Uncharacterized protein</fullName>
    </submittedName>
</protein>
<feature type="compositionally biased region" description="Low complexity" evidence="1">
    <location>
        <begin position="1"/>
        <end position="12"/>
    </location>
</feature>
<comment type="caution">
    <text evidence="2">The sequence shown here is derived from an EMBL/GenBank/DDBJ whole genome shotgun (WGS) entry which is preliminary data.</text>
</comment>
<accession>A0AAN6G7F5</accession>
<reference evidence="2" key="1">
    <citation type="journal article" date="2023" name="PhytoFront">
        <title>Draft Genome Resources of Seven Strains of Tilletia horrida, Causal Agent of Kernel Smut of Rice.</title>
        <authorList>
            <person name="Khanal S."/>
            <person name="Antony Babu S."/>
            <person name="Zhou X.G."/>
        </authorList>
    </citation>
    <scope>NUCLEOTIDE SEQUENCE</scope>
    <source>
        <strain evidence="2">TX3</strain>
    </source>
</reference>
<organism evidence="2 3">
    <name type="scientific">Tilletia horrida</name>
    <dbReference type="NCBI Taxonomy" id="155126"/>
    <lineage>
        <taxon>Eukaryota</taxon>
        <taxon>Fungi</taxon>
        <taxon>Dikarya</taxon>
        <taxon>Basidiomycota</taxon>
        <taxon>Ustilaginomycotina</taxon>
        <taxon>Exobasidiomycetes</taxon>
        <taxon>Tilletiales</taxon>
        <taxon>Tilletiaceae</taxon>
        <taxon>Tilletia</taxon>
    </lineage>
</organism>
<proteinExistence type="predicted"/>
<dbReference type="Proteomes" id="UP001176521">
    <property type="component" value="Unassembled WGS sequence"/>
</dbReference>
<evidence type="ECO:0000313" key="2">
    <source>
        <dbReference type="EMBL" id="KAK0525860.1"/>
    </source>
</evidence>
<name>A0AAN6G7F5_9BASI</name>
<dbReference type="AlphaFoldDB" id="A0AAN6G7F5"/>